<evidence type="ECO:0000256" key="1">
    <source>
        <dbReference type="SAM" id="Phobius"/>
    </source>
</evidence>
<keyword evidence="3" id="KW-1185">Reference proteome</keyword>
<comment type="caution">
    <text evidence="2">The sequence shown here is derived from an EMBL/GenBank/DDBJ whole genome shotgun (WGS) entry which is preliminary data.</text>
</comment>
<keyword evidence="1" id="KW-1133">Transmembrane helix</keyword>
<keyword evidence="1" id="KW-0472">Membrane</keyword>
<proteinExistence type="predicted"/>
<keyword evidence="1" id="KW-0812">Transmembrane</keyword>
<evidence type="ECO:0000313" key="2">
    <source>
        <dbReference type="EMBL" id="PKY08433.1"/>
    </source>
</evidence>
<dbReference type="GeneID" id="36540391"/>
<dbReference type="VEuPathDB" id="FungiDB:P168DRAFT_16596"/>
<accession>A0A2I1DEX2</accession>
<feature type="transmembrane region" description="Helical" evidence="1">
    <location>
        <begin position="12"/>
        <end position="40"/>
    </location>
</feature>
<dbReference type="AlphaFoldDB" id="A0A2I1DEX2"/>
<protein>
    <submittedName>
        <fullName evidence="2">Uncharacterized protein</fullName>
    </submittedName>
</protein>
<dbReference type="RefSeq" id="XP_024697027.1">
    <property type="nucleotide sequence ID" value="XM_024832868.1"/>
</dbReference>
<organism evidence="2 3">
    <name type="scientific">Aspergillus campestris (strain IBT 28561)</name>
    <dbReference type="NCBI Taxonomy" id="1392248"/>
    <lineage>
        <taxon>Eukaryota</taxon>
        <taxon>Fungi</taxon>
        <taxon>Dikarya</taxon>
        <taxon>Ascomycota</taxon>
        <taxon>Pezizomycotina</taxon>
        <taxon>Eurotiomycetes</taxon>
        <taxon>Eurotiomycetidae</taxon>
        <taxon>Eurotiales</taxon>
        <taxon>Aspergillaceae</taxon>
        <taxon>Aspergillus</taxon>
        <taxon>Aspergillus subgen. Circumdati</taxon>
    </lineage>
</organism>
<reference evidence="2" key="1">
    <citation type="submission" date="2016-12" db="EMBL/GenBank/DDBJ databases">
        <title>The genomes of Aspergillus section Nigri reveals drivers in fungal speciation.</title>
        <authorList>
            <consortium name="DOE Joint Genome Institute"/>
            <person name="Vesth T.C."/>
            <person name="Nybo J."/>
            <person name="Theobald S."/>
            <person name="Brandl J."/>
            <person name="Frisvad J.C."/>
            <person name="Nielsen K.F."/>
            <person name="Lyhne E.K."/>
            <person name="Kogle M.E."/>
            <person name="Kuo A."/>
            <person name="Riley R."/>
            <person name="Clum A."/>
            <person name="Nolan M."/>
            <person name="Lipzen A."/>
            <person name="Salamov A."/>
            <person name="Henrissat B."/>
            <person name="Wiebenga A."/>
            <person name="De vries R.P."/>
            <person name="Grigoriev I.V."/>
            <person name="Mortensen U.H."/>
            <person name="Andersen M.R."/>
            <person name="Baker S.E."/>
        </authorList>
    </citation>
    <scope>NUCLEOTIDE SEQUENCE</scope>
    <source>
        <strain evidence="2">IBT 28561</strain>
    </source>
</reference>
<dbReference type="Proteomes" id="UP000234254">
    <property type="component" value="Unassembled WGS sequence"/>
</dbReference>
<name>A0A2I1DEX2_ASPC2</name>
<sequence length="55" mass="6608">MRSWRGMMSDLVVFFFIVFIFVSVFLFRLSLAFTLALSWLKDRRGGERRRLDSMV</sequence>
<dbReference type="EMBL" id="MSFM01000001">
    <property type="protein sequence ID" value="PKY08433.1"/>
    <property type="molecule type" value="Genomic_DNA"/>
</dbReference>
<evidence type="ECO:0000313" key="3">
    <source>
        <dbReference type="Proteomes" id="UP000234254"/>
    </source>
</evidence>
<gene>
    <name evidence="2" type="ORF">P168DRAFT_16596</name>
</gene>